<keyword evidence="11" id="KW-1185">Reference proteome</keyword>
<evidence type="ECO:0000313" key="11">
    <source>
        <dbReference type="Proteomes" id="UP001195483"/>
    </source>
</evidence>
<feature type="transmembrane region" description="Helical" evidence="7">
    <location>
        <begin position="2728"/>
        <end position="2748"/>
    </location>
</feature>
<dbReference type="InterPro" id="IPR028082">
    <property type="entry name" value="Peripla_BP_I"/>
</dbReference>
<keyword evidence="5" id="KW-0675">Receptor</keyword>
<evidence type="ECO:0000259" key="9">
    <source>
        <dbReference type="PROSITE" id="PS50259"/>
    </source>
</evidence>
<feature type="signal peptide" evidence="8">
    <location>
        <begin position="1"/>
        <end position="20"/>
    </location>
</feature>
<dbReference type="CDD" id="cd13953">
    <property type="entry name" value="7tm_classC_mGluR-like"/>
    <property type="match status" value="1"/>
</dbReference>
<name>A0AAE0S8L1_9BIVA</name>
<organism evidence="10 11">
    <name type="scientific">Potamilus streckersoni</name>
    <dbReference type="NCBI Taxonomy" id="2493646"/>
    <lineage>
        <taxon>Eukaryota</taxon>
        <taxon>Metazoa</taxon>
        <taxon>Spiralia</taxon>
        <taxon>Lophotrochozoa</taxon>
        <taxon>Mollusca</taxon>
        <taxon>Bivalvia</taxon>
        <taxon>Autobranchia</taxon>
        <taxon>Heteroconchia</taxon>
        <taxon>Palaeoheterodonta</taxon>
        <taxon>Unionida</taxon>
        <taxon>Unionoidea</taxon>
        <taxon>Unionidae</taxon>
        <taxon>Ambleminae</taxon>
        <taxon>Lampsilini</taxon>
        <taxon>Potamilus</taxon>
    </lineage>
</organism>
<dbReference type="Pfam" id="PF01094">
    <property type="entry name" value="ANF_receptor"/>
    <property type="match status" value="5"/>
</dbReference>
<keyword evidence="2 7" id="KW-0812">Transmembrane</keyword>
<evidence type="ECO:0000256" key="1">
    <source>
        <dbReference type="ARBA" id="ARBA00004141"/>
    </source>
</evidence>
<dbReference type="InterPro" id="IPR017978">
    <property type="entry name" value="GPCR_3_C"/>
</dbReference>
<reference evidence="10" key="1">
    <citation type="journal article" date="2021" name="Genome Biol. Evol.">
        <title>A High-Quality Reference Genome for a Parasitic Bivalve with Doubly Uniparental Inheritance (Bivalvia: Unionida).</title>
        <authorList>
            <person name="Smith C.H."/>
        </authorList>
    </citation>
    <scope>NUCLEOTIDE SEQUENCE</scope>
    <source>
        <strain evidence="10">CHS0354</strain>
    </source>
</reference>
<dbReference type="GO" id="GO:0016020">
    <property type="term" value="C:membrane"/>
    <property type="evidence" value="ECO:0007669"/>
    <property type="project" value="UniProtKB-SubCell"/>
</dbReference>
<dbReference type="GO" id="GO:0004930">
    <property type="term" value="F:G protein-coupled receptor activity"/>
    <property type="evidence" value="ECO:0007669"/>
    <property type="project" value="InterPro"/>
</dbReference>
<evidence type="ECO:0000256" key="5">
    <source>
        <dbReference type="ARBA" id="ARBA00023170"/>
    </source>
</evidence>
<evidence type="ECO:0000256" key="7">
    <source>
        <dbReference type="SAM" id="Phobius"/>
    </source>
</evidence>
<evidence type="ECO:0000313" key="10">
    <source>
        <dbReference type="EMBL" id="KAK3587262.1"/>
    </source>
</evidence>
<dbReference type="PANTHER" id="PTHR24060">
    <property type="entry name" value="METABOTROPIC GLUTAMATE RECEPTOR"/>
    <property type="match status" value="1"/>
</dbReference>
<dbReference type="SUPFAM" id="SSF53822">
    <property type="entry name" value="Periplasmic binding protein-like I"/>
    <property type="match status" value="5"/>
</dbReference>
<dbReference type="FunFam" id="3.40.50.2300:FF:000145">
    <property type="entry name" value="Glutamate receptor, metabotropic"/>
    <property type="match status" value="1"/>
</dbReference>
<evidence type="ECO:0000256" key="3">
    <source>
        <dbReference type="ARBA" id="ARBA00022989"/>
    </source>
</evidence>
<keyword evidence="4 7" id="KW-0472">Membrane</keyword>
<accession>A0AAE0S8L1</accession>
<evidence type="ECO:0000256" key="2">
    <source>
        <dbReference type="ARBA" id="ARBA00022692"/>
    </source>
</evidence>
<protein>
    <recommendedName>
        <fullName evidence="9">G-protein coupled receptors family 3 profile domain-containing protein</fullName>
    </recommendedName>
</protein>
<sequence length="2862" mass="320174">MMNVVPALIFVLSILGRTLSQSMRRQTCDKSFQGAVIQPDADAFIGGLFQIHVADGSGYGCGTVNSGEMQSYEAIRWAIDRLNKKNEILNGQYLNDTYIPGVKIGMIVRDYCELTSAAISAASDLFPQFQAGSSECTKDPTKLMLGLMGASTSGVTAELEKYAQAHNLPLVSFRATAPVLSSTEDYPNLMRTVPPDGPLMGAIVELLKQLGWSYVVVVYTDDIYGSEAYKTIRPLLDGANICLTAAIETSANDVTSRKIDGVLNDVIATSTVGVIYLGNRDVGHALLDRGSSISGAGRLQWIFTDSISLSEKFPNMKYPRGLIIVVPGARTITEFEDHWVRIDPNNPSPQNPFYKDMYMEINQCKLAGIRTGPYSGLPNCTIMTEDQRRSIFVQDEFVEPAVHAVFTYARALRHAHHTLCGGLPGICDSLRRLSTNDFYLNYMRNIDFIYEAPERVESLAAYNLQPYNAPARVKFNGNDIISPSYDVYNFNDYKASNSFMFEKLGTFLAGRLEIVTSKLRFYSTDRTRPVTAPTSHCPTNPCYPCLMATVSSKYLYIPGDIVVAGLFSLHHPGLETLTCGNWNEDPDSGIQYMEAMSYAIDYINNVQRARDGILNGVKLGGLAFDDCKNSVLGVHQLTEVQRNVVTITDRNGLNKLDPRTVEAFVGSSSSYLTVGVATLVNEIKKPLVAYAAEATSFDNEEVYPYFLRSHYSDEKFAKAFVFFLKRMGWMYAQSVYYPGEFGNTSNEVLRQVAAENGICIVASYQMGMMSMENIVMKLRERENVHPLIVIGDHYLYRSFFATLKSTGGTENFKIIIAYGNYLKTVAGYEDMLNGMISVKLLTPAEVTSTQEVRLVGFRDHLRSLDARTYKMNPWFTEWYEWFYNCSLDANNLRGFSSVCTNQNRPINDAPGFEMTERVISLIYGMRAIAVGLDAALKYYCGTSYQGVCGAFFSAKDKGMVILNQIKRASFSSEIGQYRFFNQDGNIPFEYYNFRKDENSFKSVGTYRPADNTLTVDTSTLRLYGGALPINVSSQCDRVCLDCLYMFRYQKFMYLPGDLLIPAIFDIHYKGDNPFACGKLRTVNGFLYTEVFRFALEHINSGNASVKLNNVRLGGLGFDGCSDKTRASTLVLGIQSGAFPRPDMILGQTDFKLDDLQGWLSYDSESTINIATILQQFGIPSITPGATSPVLNDKTRFSTFFRTVPSDAIVAKAMAQLARRLGFDYIITLNAPEDGSRSSLMEFRKYANESGICIGASYEFETDGSVDQIIRYINQSTTKVVAVFTDPDQYVMELLNVKVKTPAVSDLVFIANRPWTVQAKQYAGAVKNTITFKMNMVYNVMQFQQFLEQQIPYVDHPNPWLQDFYQAIYRCNLGGNNMYNSACIGPSAFRLTPEVVPVDIWTLSTMNAVYALAEGIHRTLKELCGPNYSGVCPQFTSVGISVYQKIMKHMDALNFTDINNAIFQFIEREANAGLVFSRFDGRGIEAQEGTYTRDGMLKFVEEQLLVQIYQNTSASCIGECQQCEAKGIGNVQLQYIDGDILIGALFDIHKAGSTPYTCGVINDKHGYQLVEAFNWAIDLVNSKQGMFSNILNGVNLGAILLDVCQSPTLAGNLVANIHSGNVKLSNGGYPVNPTRFDLYIGPLESESSIRVADVLNELGIPQISYGATTLELQDATKYPYFLRTVPADDKQARALISFLKRFELFNIQLVSQYSSVGIKGREEFFRLADLNKICVTEDIVIGYTGQISDLEAMVAVNRFLKHNDSLVIVMIMDDPYPILRAAEKNNFVREKYFFIGTDKWGFAYDNLKGIAGIAKNRRALTLDMETADFPELDMYLENKNPDNYDRNPWFKEYYQYIYNCSWHGQSQYPTTCASDLMGYSRASNYIQDPYVLYVVNSVFSTAFGVHEALKRLCGTNYFYVCNLFRNSGEKRQLILRNIQNVSFIDQTLQPFYFTSTGESDRGYHIYQPLLNETGAGYYWGHVGSYNDTHYLKIDAEYTPDWVSNCDKPGSCQCIFPEYQPSRYMLKKSSNDLNIIYVSDIHSRDPNNIFNCGAIDTAGGFQNLLAFFYAIELVNNNTVQKFPSSLKLGGLALDTCSAPMRIGQDVYSLLSGEPICSTDNNEQPVPPATLVSFLAKNSANAIAVSSMVSNLGITSMSQSATSVVLSDKLVHSKFLRTVPPDNVQAVVMAKILKKFGWNYASAIYSDDSYGRAAIQTLLEETDKTDSVTCIGTKIKMTLAATLSDAKDIIDQLNKQIGASVVLLFVTPNHARLLLQAATETGATHRFTWLGSDTWSNNDLITQGYEEAASGALTIQIASETVNSFKNYVKKLSLNNRMGIPNDWFEELYQTLFQCRIQESIVKKPFTQFCTGQEKITDDMIPQDPYVFHTILSVFMVAQGLSDIDVCKNSGLDLAACLSLQANRLDLIYGGISQAQYKVLPDELGNRSFLFKLTDDGYGDVGYNILNYRRNFSSGSYEYIKIGSYQQDLIINSNLYYSYSTFDNSVPVSQCPVGSDCPCLMSDGSVRMFSRRGTGVSYYVNEEGKYVDPSTGLLVTVQSTPQAGDRFNDIWGIIVATLAGVGAFVSLCLFIYLLIVYPIRSGTSILGYMLSFGIILVFALTFAFIVHASDEVCALRRFCLALVYAIVYSSLFIKVVDCYRTRDQEDVYSIKYKKIGNPCGLFLVALLLVGVQVMINVEWLILEEPNVKRVLYNNMLWSRCTPDDFYDEGLVLSNVYIFVLIFLSIIFGLCAWKSEKNNNECKWILGCIILTVPCWMTWCLVATLGEYKMRDAAVAIALVFNGYVFLLCGPLRKLYLLNKYQKTVEEDKKSIHALSSQKDYNSMYGMQYDNNPQLHDRDSALYEPH</sequence>
<reference evidence="10" key="2">
    <citation type="journal article" date="2021" name="Genome Biol. Evol.">
        <title>Developing a high-quality reference genome for a parasitic bivalve with doubly uniparental inheritance (Bivalvia: Unionida).</title>
        <authorList>
            <person name="Smith C.H."/>
        </authorList>
    </citation>
    <scope>NUCLEOTIDE SEQUENCE</scope>
    <source>
        <strain evidence="10">CHS0354</strain>
        <tissue evidence="10">Mantle</tissue>
    </source>
</reference>
<feature type="transmembrane region" description="Helical" evidence="7">
    <location>
        <begin position="2677"/>
        <end position="2699"/>
    </location>
</feature>
<keyword evidence="3 7" id="KW-1133">Transmembrane helix</keyword>
<proteinExistence type="predicted"/>
<keyword evidence="8" id="KW-0732">Signal</keyword>
<gene>
    <name evidence="10" type="ORF">CHS0354_034406</name>
</gene>
<evidence type="ECO:0000256" key="4">
    <source>
        <dbReference type="ARBA" id="ARBA00023136"/>
    </source>
</evidence>
<feature type="transmembrane region" description="Helical" evidence="7">
    <location>
        <begin position="2567"/>
        <end position="2591"/>
    </location>
</feature>
<feature type="domain" description="G-protein coupled receptors family 3 profile" evidence="9">
    <location>
        <begin position="2565"/>
        <end position="2814"/>
    </location>
</feature>
<comment type="subcellular location">
    <subcellularLocation>
        <location evidence="1">Membrane</location>
        <topology evidence="1">Multi-pass membrane protein</topology>
    </subcellularLocation>
</comment>
<keyword evidence="6" id="KW-0325">Glycoprotein</keyword>
<evidence type="ECO:0000256" key="8">
    <source>
        <dbReference type="SAM" id="SignalP"/>
    </source>
</evidence>
<feature type="transmembrane region" description="Helical" evidence="7">
    <location>
        <begin position="2603"/>
        <end position="2625"/>
    </location>
</feature>
<feature type="transmembrane region" description="Helical" evidence="7">
    <location>
        <begin position="2631"/>
        <end position="2656"/>
    </location>
</feature>
<dbReference type="InterPro" id="IPR000337">
    <property type="entry name" value="GPCR_3"/>
</dbReference>
<dbReference type="EMBL" id="JAEAOA010002018">
    <property type="protein sequence ID" value="KAK3587262.1"/>
    <property type="molecule type" value="Genomic_DNA"/>
</dbReference>
<feature type="chain" id="PRO_5042187026" description="G-protein coupled receptors family 3 profile domain-containing protein" evidence="8">
    <location>
        <begin position="21"/>
        <end position="2862"/>
    </location>
</feature>
<feature type="transmembrane region" description="Helical" evidence="7">
    <location>
        <begin position="2788"/>
        <end position="2808"/>
    </location>
</feature>
<comment type="caution">
    <text evidence="10">The sequence shown here is derived from an EMBL/GenBank/DDBJ whole genome shotgun (WGS) entry which is preliminary data.</text>
</comment>
<evidence type="ECO:0000256" key="6">
    <source>
        <dbReference type="ARBA" id="ARBA00023180"/>
    </source>
</evidence>
<dbReference type="PRINTS" id="PR00248">
    <property type="entry name" value="GPCRMGR"/>
</dbReference>
<reference evidence="10" key="3">
    <citation type="submission" date="2023-05" db="EMBL/GenBank/DDBJ databases">
        <authorList>
            <person name="Smith C.H."/>
        </authorList>
    </citation>
    <scope>NUCLEOTIDE SEQUENCE</scope>
    <source>
        <strain evidence="10">CHS0354</strain>
        <tissue evidence="10">Mantle</tissue>
    </source>
</reference>
<dbReference type="Proteomes" id="UP001195483">
    <property type="component" value="Unassembled WGS sequence"/>
</dbReference>
<dbReference type="Pfam" id="PF00003">
    <property type="entry name" value="7tm_3"/>
    <property type="match status" value="1"/>
</dbReference>
<dbReference type="InterPro" id="IPR001828">
    <property type="entry name" value="ANF_lig-bd_rcpt"/>
</dbReference>
<dbReference type="PROSITE" id="PS50259">
    <property type="entry name" value="G_PROTEIN_RECEP_F3_4"/>
    <property type="match status" value="1"/>
</dbReference>
<feature type="transmembrane region" description="Helical" evidence="7">
    <location>
        <begin position="2760"/>
        <end position="2782"/>
    </location>
</feature>
<dbReference type="Gene3D" id="3.40.50.2300">
    <property type="match status" value="10"/>
</dbReference>
<dbReference type="InterPro" id="IPR050726">
    <property type="entry name" value="mGluR"/>
</dbReference>